<organism evidence="2 3">
    <name type="scientific">Portunus trituberculatus</name>
    <name type="common">Swimming crab</name>
    <name type="synonym">Neptunus trituberculatus</name>
    <dbReference type="NCBI Taxonomy" id="210409"/>
    <lineage>
        <taxon>Eukaryota</taxon>
        <taxon>Metazoa</taxon>
        <taxon>Ecdysozoa</taxon>
        <taxon>Arthropoda</taxon>
        <taxon>Crustacea</taxon>
        <taxon>Multicrustacea</taxon>
        <taxon>Malacostraca</taxon>
        <taxon>Eumalacostraca</taxon>
        <taxon>Eucarida</taxon>
        <taxon>Decapoda</taxon>
        <taxon>Pleocyemata</taxon>
        <taxon>Brachyura</taxon>
        <taxon>Eubrachyura</taxon>
        <taxon>Portunoidea</taxon>
        <taxon>Portunidae</taxon>
        <taxon>Portuninae</taxon>
        <taxon>Portunus</taxon>
    </lineage>
</organism>
<evidence type="ECO:0000256" key="1">
    <source>
        <dbReference type="SAM" id="MobiDB-lite"/>
    </source>
</evidence>
<comment type="caution">
    <text evidence="2">The sequence shown here is derived from an EMBL/GenBank/DDBJ whole genome shotgun (WGS) entry which is preliminary data.</text>
</comment>
<feature type="compositionally biased region" description="Polar residues" evidence="1">
    <location>
        <begin position="90"/>
        <end position="103"/>
    </location>
</feature>
<sequence length="103" mass="11111">MYSRAEYSGSFSENARTSATTGKTLVTELNMCGVMSHAAAVGYIFCVIPRHSEDLERLSRLGMKGARSRGRPEVKGVFLPGSSVHEKPATPTSTYHAQCTVSV</sequence>
<dbReference type="OrthoDB" id="6366406at2759"/>
<evidence type="ECO:0000313" key="3">
    <source>
        <dbReference type="Proteomes" id="UP000324222"/>
    </source>
</evidence>
<protein>
    <submittedName>
        <fullName evidence="2">Uncharacterized protein</fullName>
    </submittedName>
</protein>
<dbReference type="AlphaFoldDB" id="A0A5B7HY86"/>
<feature type="region of interest" description="Disordered" evidence="1">
    <location>
        <begin position="64"/>
        <end position="103"/>
    </location>
</feature>
<proteinExistence type="predicted"/>
<dbReference type="EMBL" id="VSRR010039787">
    <property type="protein sequence ID" value="MPC74825.1"/>
    <property type="molecule type" value="Genomic_DNA"/>
</dbReference>
<dbReference type="Proteomes" id="UP000324222">
    <property type="component" value="Unassembled WGS sequence"/>
</dbReference>
<keyword evidence="3" id="KW-1185">Reference proteome</keyword>
<reference evidence="2 3" key="1">
    <citation type="submission" date="2019-05" db="EMBL/GenBank/DDBJ databases">
        <title>Another draft genome of Portunus trituberculatus and its Hox gene families provides insights of decapod evolution.</title>
        <authorList>
            <person name="Jeong J.-H."/>
            <person name="Song I."/>
            <person name="Kim S."/>
            <person name="Choi T."/>
            <person name="Kim D."/>
            <person name="Ryu S."/>
            <person name="Kim W."/>
        </authorList>
    </citation>
    <scope>NUCLEOTIDE SEQUENCE [LARGE SCALE GENOMIC DNA]</scope>
    <source>
        <tissue evidence="2">Muscle</tissue>
    </source>
</reference>
<name>A0A5B7HY86_PORTR</name>
<accession>A0A5B7HY86</accession>
<evidence type="ECO:0000313" key="2">
    <source>
        <dbReference type="EMBL" id="MPC74825.1"/>
    </source>
</evidence>
<gene>
    <name evidence="2" type="ORF">E2C01_069201</name>
</gene>